<reference evidence="3" key="1">
    <citation type="submission" date="2019-05" db="EMBL/GenBank/DDBJ databases">
        <title>Annotation for the trematode Paragonimus heterotremus.</title>
        <authorList>
            <person name="Choi Y.-J."/>
        </authorList>
    </citation>
    <scope>NUCLEOTIDE SEQUENCE</scope>
    <source>
        <strain evidence="3">LC</strain>
    </source>
</reference>
<dbReference type="PROSITE" id="PS50086">
    <property type="entry name" value="TBC_RABGAP"/>
    <property type="match status" value="1"/>
</dbReference>
<dbReference type="Pfam" id="PF00566">
    <property type="entry name" value="RabGAP-TBC"/>
    <property type="match status" value="1"/>
</dbReference>
<dbReference type="GO" id="GO:0006886">
    <property type="term" value="P:intracellular protein transport"/>
    <property type="evidence" value="ECO:0007669"/>
    <property type="project" value="TreeGrafter"/>
</dbReference>
<evidence type="ECO:0000256" key="1">
    <source>
        <dbReference type="ARBA" id="ARBA00022468"/>
    </source>
</evidence>
<dbReference type="PANTHER" id="PTHR22957:SF27">
    <property type="entry name" value="TBC1 DOMAIN FAMILY MEMBER 13"/>
    <property type="match status" value="1"/>
</dbReference>
<comment type="caution">
    <text evidence="3">The sequence shown here is derived from an EMBL/GenBank/DDBJ whole genome shotgun (WGS) entry which is preliminary data.</text>
</comment>
<keyword evidence="4" id="KW-1185">Reference proteome</keyword>
<sequence>MLRVRDALLSCFAEDSMDLKRLKILCFDGCPEIPGLRSQCWKFLLNYLPIKKDKREDCLTSCRKEYAAYVKEFVIESSSSESSDHPLSSTPDGDWINFFNDNEVLLQINKDCRRLCPDFDFFHRDTEYPCNKLFGDGVPVGVLRRRVETSFLQSQAVYHNLVGVTNMVQTPLGDSFHSCKALVSGLDNSFLSRSAAYTISCSSSANGDEASVRRNADGEPHWEVIQRILFVYYKTHVAQRYVQGMNEVIAPIYYLFATDPSDQCRRHAEADTFFCFNNLMTEIYPNFVRKLDSGRFPGIGGQLRLLMSLLVRFDRILSDRLQKIGLQVEHYAFRWLSLLLAREFYLPDVIRLWDTLFSDEKRFAMLPFVCCAMLVLIRDQLMVADFPTAVHLVQNYPPTIPLAAILSTAKSFYRKS</sequence>
<dbReference type="Gene3D" id="1.10.8.270">
    <property type="entry name" value="putative rabgap domain of human tbc1 domain family member 14 like domains"/>
    <property type="match status" value="1"/>
</dbReference>
<dbReference type="InterPro" id="IPR000195">
    <property type="entry name" value="Rab-GAP-TBC_dom"/>
</dbReference>
<dbReference type="InterPro" id="IPR035969">
    <property type="entry name" value="Rab-GAP_TBC_sf"/>
</dbReference>
<proteinExistence type="predicted"/>
<evidence type="ECO:0000313" key="3">
    <source>
        <dbReference type="EMBL" id="KAF5394985.1"/>
    </source>
</evidence>
<dbReference type="PANTHER" id="PTHR22957">
    <property type="entry name" value="TBC1 DOMAIN FAMILY MEMBER GTPASE-ACTIVATING PROTEIN"/>
    <property type="match status" value="1"/>
</dbReference>
<evidence type="ECO:0000313" key="4">
    <source>
        <dbReference type="Proteomes" id="UP000748531"/>
    </source>
</evidence>
<organism evidence="3 4">
    <name type="scientific">Paragonimus heterotremus</name>
    <dbReference type="NCBI Taxonomy" id="100268"/>
    <lineage>
        <taxon>Eukaryota</taxon>
        <taxon>Metazoa</taxon>
        <taxon>Spiralia</taxon>
        <taxon>Lophotrochozoa</taxon>
        <taxon>Platyhelminthes</taxon>
        <taxon>Trematoda</taxon>
        <taxon>Digenea</taxon>
        <taxon>Plagiorchiida</taxon>
        <taxon>Troglotremata</taxon>
        <taxon>Troglotrematidae</taxon>
        <taxon>Paragonimus</taxon>
    </lineage>
</organism>
<protein>
    <submittedName>
        <fullName evidence="3">TBC1 domain family member</fullName>
    </submittedName>
</protein>
<dbReference type="Proteomes" id="UP000748531">
    <property type="component" value="Unassembled WGS sequence"/>
</dbReference>
<accession>A0A8J4SS77</accession>
<dbReference type="OrthoDB" id="10263206at2759"/>
<dbReference type="Gene3D" id="1.10.472.80">
    <property type="entry name" value="Ypt/Rab-GAP domain of gyp1p, domain 3"/>
    <property type="match status" value="1"/>
</dbReference>
<dbReference type="EMBL" id="LUCH01017440">
    <property type="protein sequence ID" value="KAF5394985.1"/>
    <property type="molecule type" value="Genomic_DNA"/>
</dbReference>
<keyword evidence="1" id="KW-0343">GTPase activation</keyword>
<dbReference type="SMART" id="SM00164">
    <property type="entry name" value="TBC"/>
    <property type="match status" value="1"/>
</dbReference>
<dbReference type="AlphaFoldDB" id="A0A8J4SS77"/>
<gene>
    <name evidence="3" type="ORF">PHET_09031</name>
</gene>
<feature type="domain" description="Rab-GAP TBC" evidence="2">
    <location>
        <begin position="31"/>
        <end position="360"/>
    </location>
</feature>
<name>A0A8J4SS77_9TREM</name>
<evidence type="ECO:0000259" key="2">
    <source>
        <dbReference type="PROSITE" id="PS50086"/>
    </source>
</evidence>
<dbReference type="GO" id="GO:0005096">
    <property type="term" value="F:GTPase activator activity"/>
    <property type="evidence" value="ECO:0007669"/>
    <property type="project" value="UniProtKB-KW"/>
</dbReference>
<dbReference type="SUPFAM" id="SSF47923">
    <property type="entry name" value="Ypt/Rab-GAP domain of gyp1p"/>
    <property type="match status" value="2"/>
</dbReference>